<organism evidence="5 6">
    <name type="scientific">Oceanospirillum linum</name>
    <dbReference type="NCBI Taxonomy" id="966"/>
    <lineage>
        <taxon>Bacteria</taxon>
        <taxon>Pseudomonadati</taxon>
        <taxon>Pseudomonadota</taxon>
        <taxon>Gammaproteobacteria</taxon>
        <taxon>Oceanospirillales</taxon>
        <taxon>Oceanospirillaceae</taxon>
        <taxon>Oceanospirillum</taxon>
    </lineage>
</organism>
<evidence type="ECO:0000256" key="1">
    <source>
        <dbReference type="ARBA" id="ARBA00022723"/>
    </source>
</evidence>
<dbReference type="InterPro" id="IPR050155">
    <property type="entry name" value="HAD-like_hydrolase_sf"/>
</dbReference>
<dbReference type="NCBIfam" id="TIGR01549">
    <property type="entry name" value="HAD-SF-IA-v1"/>
    <property type="match status" value="1"/>
</dbReference>
<keyword evidence="2" id="KW-0378">Hydrolase</keyword>
<dbReference type="FunFam" id="3.40.50.1000:FF:000022">
    <property type="entry name" value="Phosphoglycolate phosphatase"/>
    <property type="match status" value="1"/>
</dbReference>
<dbReference type="SFLD" id="SFLDG01129">
    <property type="entry name" value="C1.5:_HAD__Beta-PGM__Phosphata"/>
    <property type="match status" value="1"/>
</dbReference>
<dbReference type="Gene3D" id="3.40.50.1000">
    <property type="entry name" value="HAD superfamily/HAD-like"/>
    <property type="match status" value="1"/>
</dbReference>
<keyword evidence="1" id="KW-0479">Metal-binding</keyword>
<dbReference type="RefSeq" id="WP_078318901.1">
    <property type="nucleotide sequence ID" value="NZ_FXTS01000002.1"/>
</dbReference>
<dbReference type="GO" id="GO:0005829">
    <property type="term" value="C:cytosol"/>
    <property type="evidence" value="ECO:0007669"/>
    <property type="project" value="TreeGrafter"/>
</dbReference>
<dbReference type="SFLD" id="SFLDG01135">
    <property type="entry name" value="C1.5.6:_HAD__Beta-PGM__Phospha"/>
    <property type="match status" value="1"/>
</dbReference>
<dbReference type="Pfam" id="PF13419">
    <property type="entry name" value="HAD_2"/>
    <property type="match status" value="1"/>
</dbReference>
<evidence type="ECO:0000313" key="6">
    <source>
        <dbReference type="Proteomes" id="UP000190064"/>
    </source>
</evidence>
<proteinExistence type="predicted"/>
<accession>A0A1T1HCW3</accession>
<dbReference type="PANTHER" id="PTHR43434:SF23">
    <property type="entry name" value="PHOSPHOGLYCOLATE PHOSPHATASE"/>
    <property type="match status" value="1"/>
</dbReference>
<evidence type="ECO:0000256" key="2">
    <source>
        <dbReference type="ARBA" id="ARBA00022801"/>
    </source>
</evidence>
<dbReference type="InterPro" id="IPR036412">
    <property type="entry name" value="HAD-like_sf"/>
</dbReference>
<dbReference type="PANTHER" id="PTHR43434">
    <property type="entry name" value="PHOSPHOGLYCOLATE PHOSPHATASE"/>
    <property type="match status" value="1"/>
</dbReference>
<keyword evidence="4" id="KW-0119">Carbohydrate metabolism</keyword>
<dbReference type="EMBL" id="MTSD02000002">
    <property type="protein sequence ID" value="OOV87570.1"/>
    <property type="molecule type" value="Genomic_DNA"/>
</dbReference>
<dbReference type="GO" id="GO:0008967">
    <property type="term" value="F:phosphoglycolate phosphatase activity"/>
    <property type="evidence" value="ECO:0007669"/>
    <property type="project" value="TreeGrafter"/>
</dbReference>
<dbReference type="STRING" id="966.BTA35_0205900"/>
<gene>
    <name evidence="5" type="ORF">BTA35_0205900</name>
</gene>
<dbReference type="NCBIfam" id="TIGR01509">
    <property type="entry name" value="HAD-SF-IA-v3"/>
    <property type="match status" value="1"/>
</dbReference>
<dbReference type="InterPro" id="IPR041492">
    <property type="entry name" value="HAD_2"/>
</dbReference>
<evidence type="ECO:0000256" key="3">
    <source>
        <dbReference type="ARBA" id="ARBA00022842"/>
    </source>
</evidence>
<dbReference type="Gene3D" id="1.10.150.240">
    <property type="entry name" value="Putative phosphatase, domain 2"/>
    <property type="match status" value="1"/>
</dbReference>
<keyword evidence="3" id="KW-0460">Magnesium</keyword>
<dbReference type="SUPFAM" id="SSF56784">
    <property type="entry name" value="HAD-like"/>
    <property type="match status" value="1"/>
</dbReference>
<dbReference type="InterPro" id="IPR023214">
    <property type="entry name" value="HAD_sf"/>
</dbReference>
<dbReference type="GO" id="GO:0046872">
    <property type="term" value="F:metal ion binding"/>
    <property type="evidence" value="ECO:0007669"/>
    <property type="project" value="UniProtKB-KW"/>
</dbReference>
<dbReference type="InterPro" id="IPR006439">
    <property type="entry name" value="HAD-SF_hydro_IA"/>
</dbReference>
<protein>
    <submittedName>
        <fullName evidence="5">Phosphoglycolate phosphatase</fullName>
    </submittedName>
</protein>
<reference evidence="5" key="1">
    <citation type="submission" date="2017-02" db="EMBL/GenBank/DDBJ databases">
        <title>Draft Genome Sequence of the Salt Water Bacterium Oceanospirillum linum ATCC 11336.</title>
        <authorList>
            <person name="Trachtenberg A.M."/>
            <person name="Carney J.G."/>
            <person name="Linnane J.D."/>
            <person name="Rheaume B.A."/>
            <person name="Pitts N.L."/>
            <person name="Mykles D.L."/>
            <person name="Maclea K.S."/>
        </authorList>
    </citation>
    <scope>NUCLEOTIDE SEQUENCE [LARGE SCALE GENOMIC DNA]</scope>
    <source>
        <strain evidence="5">ATCC 11336</strain>
    </source>
</reference>
<comment type="caution">
    <text evidence="5">The sequence shown here is derived from an EMBL/GenBank/DDBJ whole genome shotgun (WGS) entry which is preliminary data.</text>
</comment>
<dbReference type="AlphaFoldDB" id="A0A1T1HCW3"/>
<evidence type="ECO:0000313" key="5">
    <source>
        <dbReference type="EMBL" id="OOV87570.1"/>
    </source>
</evidence>
<sequence length="219" mass="24457">MIRSPSAVLFDLDGTLLDTANDLAYCLNLLLSEEKKQTLPLEAIRLHVSNGANAMLDYGFGSIPDAEKQQLRERLLKLYEANIATHTAWFEGLEEFTALLRAKAVPWGIVTNKPRLYTDLLLDAMQINAIIDVVVCPDDLNIAKPDPRPMLYACQKIGVSPTQCVYVGDHIRDIEAGKAAGMKTIAAAYGYLEEPERVSEWQADYIIQRSSDITRLFEL</sequence>
<dbReference type="GO" id="GO:0006281">
    <property type="term" value="P:DNA repair"/>
    <property type="evidence" value="ECO:0007669"/>
    <property type="project" value="TreeGrafter"/>
</dbReference>
<dbReference type="InterPro" id="IPR023198">
    <property type="entry name" value="PGP-like_dom2"/>
</dbReference>
<dbReference type="Proteomes" id="UP000190064">
    <property type="component" value="Unassembled WGS sequence"/>
</dbReference>
<name>A0A1T1HCW3_OCELI</name>
<evidence type="ECO:0000256" key="4">
    <source>
        <dbReference type="ARBA" id="ARBA00023277"/>
    </source>
</evidence>
<dbReference type="SFLD" id="SFLDS00003">
    <property type="entry name" value="Haloacid_Dehalogenase"/>
    <property type="match status" value="1"/>
</dbReference>
<dbReference type="PRINTS" id="PR00413">
    <property type="entry name" value="HADHALOGNASE"/>
</dbReference>
<keyword evidence="6" id="KW-1185">Reference proteome</keyword>